<dbReference type="Pfam" id="PF09361">
    <property type="entry name" value="Phasin_2"/>
    <property type="match status" value="1"/>
</dbReference>
<dbReference type="Proteomes" id="UP000054621">
    <property type="component" value="Unassembled WGS sequence"/>
</dbReference>
<evidence type="ECO:0000313" key="3">
    <source>
        <dbReference type="EMBL" id="KTD58548.1"/>
    </source>
</evidence>
<accession>A0A0W0YP24</accession>
<reference evidence="2 5" key="2">
    <citation type="submission" date="2017-12" db="EMBL/GenBank/DDBJ databases">
        <title>Legionella sainthelensi LA01-117, whole genome sequence of a clinical isolate from New Zealand.</title>
        <authorList>
            <person name="Cree S.L."/>
            <person name="Slow S."/>
            <person name="Kennedy M.A."/>
            <person name="Murdoch D.R."/>
            <person name="Biggs P.J."/>
            <person name="Anderson T."/>
        </authorList>
    </citation>
    <scope>NUCLEOTIDE SEQUENCE [LARGE SCALE GENOMIC DNA]</scope>
    <source>
        <strain evidence="2 5">LA01-117</strain>
    </source>
</reference>
<evidence type="ECO:0000259" key="1">
    <source>
        <dbReference type="Pfam" id="PF09361"/>
    </source>
</evidence>
<sequence length="97" mass="11278">MYQQNFDKWTEIAKKMQEPFQAMAELNVKTLQGINYLKPEEIASIKKPEELLEKHINLAVENGHKTLDYLQKSFQIIEKAMLGFVQEAKKTAAETKH</sequence>
<dbReference type="InterPro" id="IPR018968">
    <property type="entry name" value="Phasin"/>
</dbReference>
<dbReference type="KEGG" id="lsh:CAB17_06210"/>
<name>A0A0W0YP24_9GAMM</name>
<dbReference type="OrthoDB" id="5649239at2"/>
<dbReference type="EMBL" id="LNYV01000013">
    <property type="protein sequence ID" value="KTD58548.1"/>
    <property type="molecule type" value="Genomic_DNA"/>
</dbReference>
<keyword evidence="5" id="KW-1185">Reference proteome</keyword>
<gene>
    <name evidence="2" type="ORF">CAB17_06210</name>
    <name evidence="3" type="ORF">Lsai_1155</name>
</gene>
<organism evidence="3 4">
    <name type="scientific">Legionella sainthelensi</name>
    <dbReference type="NCBI Taxonomy" id="28087"/>
    <lineage>
        <taxon>Bacteria</taxon>
        <taxon>Pseudomonadati</taxon>
        <taxon>Pseudomonadota</taxon>
        <taxon>Gammaproteobacteria</taxon>
        <taxon>Legionellales</taxon>
        <taxon>Legionellaceae</taxon>
        <taxon>Legionella</taxon>
    </lineage>
</organism>
<dbReference type="Proteomes" id="UP000234343">
    <property type="component" value="Chromosome"/>
</dbReference>
<dbReference type="EMBL" id="CP025491">
    <property type="protein sequence ID" value="AUH71703.1"/>
    <property type="molecule type" value="Genomic_DNA"/>
</dbReference>
<protein>
    <submittedName>
        <fullName evidence="3">Phasin protein</fullName>
    </submittedName>
</protein>
<reference evidence="3 4" key="1">
    <citation type="submission" date="2015-11" db="EMBL/GenBank/DDBJ databases">
        <title>Genomic analysis of 38 Legionella species identifies large and diverse effector repertoires.</title>
        <authorList>
            <person name="Burstein D."/>
            <person name="Amaro F."/>
            <person name="Zusman T."/>
            <person name="Lifshitz Z."/>
            <person name="Cohen O."/>
            <person name="Gilbert J.A."/>
            <person name="Pupko T."/>
            <person name="Shuman H.A."/>
            <person name="Segal G."/>
        </authorList>
    </citation>
    <scope>NUCLEOTIDE SEQUENCE [LARGE SCALE GENOMIC DNA]</scope>
    <source>
        <strain evidence="3 4">Mt.St.Helens-4</strain>
    </source>
</reference>
<proteinExistence type="predicted"/>
<evidence type="ECO:0000313" key="4">
    <source>
        <dbReference type="Proteomes" id="UP000054621"/>
    </source>
</evidence>
<feature type="domain" description="Phasin" evidence="1">
    <location>
        <begin position="2"/>
        <end position="80"/>
    </location>
</feature>
<dbReference type="eggNOG" id="ENOG5030P5Y">
    <property type="taxonomic scope" value="Bacteria"/>
</dbReference>
<dbReference type="PATRIC" id="fig|28087.4.peg.1222"/>
<evidence type="ECO:0000313" key="5">
    <source>
        <dbReference type="Proteomes" id="UP000234343"/>
    </source>
</evidence>
<evidence type="ECO:0000313" key="2">
    <source>
        <dbReference type="EMBL" id="AUH71703.1"/>
    </source>
</evidence>
<dbReference type="RefSeq" id="WP_027270952.1">
    <property type="nucleotide sequence ID" value="NZ_CAAAJE010000011.1"/>
</dbReference>
<dbReference type="STRING" id="28087.Lsai_1155"/>
<dbReference type="AlphaFoldDB" id="A0A0W0YP24"/>